<dbReference type="SUPFAM" id="SSF54403">
    <property type="entry name" value="Cystatin/monellin"/>
    <property type="match status" value="1"/>
</dbReference>
<protein>
    <recommendedName>
        <fullName evidence="2">Cystatin domain-containing protein</fullName>
    </recommendedName>
</protein>
<evidence type="ECO:0000259" key="2">
    <source>
        <dbReference type="Pfam" id="PF00031"/>
    </source>
</evidence>
<dbReference type="Gene3D" id="3.10.450.10">
    <property type="match status" value="1"/>
</dbReference>
<name>A0A3B3RMI9_9TELE</name>
<evidence type="ECO:0000313" key="3">
    <source>
        <dbReference type="Ensembl" id="ENSPKIP00000019060.1"/>
    </source>
</evidence>
<dbReference type="InterPro" id="IPR000010">
    <property type="entry name" value="Cystatin_dom"/>
</dbReference>
<dbReference type="Pfam" id="PF00031">
    <property type="entry name" value="Cystatin"/>
    <property type="match status" value="1"/>
</dbReference>
<dbReference type="CDD" id="cd00042">
    <property type="entry name" value="CY"/>
    <property type="match status" value="1"/>
</dbReference>
<dbReference type="AlphaFoldDB" id="A0A3B3RMI9"/>
<accession>A0A3B3RMI9</accession>
<feature type="chain" id="PRO_5017485404" description="Cystatin domain-containing protein" evidence="1">
    <location>
        <begin position="17"/>
        <end position="125"/>
    </location>
</feature>
<dbReference type="Ensembl" id="ENSPKIT00000035903.1">
    <property type="protein sequence ID" value="ENSPKIP00000019060.1"/>
    <property type="gene ID" value="ENSPKIG00000004386.1"/>
</dbReference>
<dbReference type="InterPro" id="IPR046350">
    <property type="entry name" value="Cystatin_sf"/>
</dbReference>
<reference evidence="3" key="1">
    <citation type="submission" date="2025-08" db="UniProtKB">
        <authorList>
            <consortium name="Ensembl"/>
        </authorList>
    </citation>
    <scope>IDENTIFICATION</scope>
</reference>
<sequence>MSIKLVLLPLVRLLKGQCGEPIPVVGQITPVAAKDPLVQSVAKFAVNQYNVYPGNDYTYGMVQVLAAKKQVRLQICCLRCPNDAGFCLLSDMYLSIKLGGVEFLDSTCIPFGINLGTGLSRLRSA</sequence>
<keyword evidence="4" id="KW-1185">Reference proteome</keyword>
<keyword evidence="1" id="KW-0732">Signal</keyword>
<reference evidence="3" key="2">
    <citation type="submission" date="2025-09" db="UniProtKB">
        <authorList>
            <consortium name="Ensembl"/>
        </authorList>
    </citation>
    <scope>IDENTIFICATION</scope>
</reference>
<organism evidence="3 4">
    <name type="scientific">Paramormyrops kingsleyae</name>
    <dbReference type="NCBI Taxonomy" id="1676925"/>
    <lineage>
        <taxon>Eukaryota</taxon>
        <taxon>Metazoa</taxon>
        <taxon>Chordata</taxon>
        <taxon>Craniata</taxon>
        <taxon>Vertebrata</taxon>
        <taxon>Euteleostomi</taxon>
        <taxon>Actinopterygii</taxon>
        <taxon>Neopterygii</taxon>
        <taxon>Teleostei</taxon>
        <taxon>Osteoglossocephala</taxon>
        <taxon>Osteoglossomorpha</taxon>
        <taxon>Osteoglossiformes</taxon>
        <taxon>Mormyridae</taxon>
        <taxon>Paramormyrops</taxon>
    </lineage>
</organism>
<evidence type="ECO:0000313" key="4">
    <source>
        <dbReference type="Proteomes" id="UP000261540"/>
    </source>
</evidence>
<dbReference type="GO" id="GO:0004869">
    <property type="term" value="F:cysteine-type endopeptidase inhibitor activity"/>
    <property type="evidence" value="ECO:0007669"/>
    <property type="project" value="InterPro"/>
</dbReference>
<evidence type="ECO:0000256" key="1">
    <source>
        <dbReference type="SAM" id="SignalP"/>
    </source>
</evidence>
<dbReference type="Proteomes" id="UP000261540">
    <property type="component" value="Unplaced"/>
</dbReference>
<feature type="domain" description="Cystatin" evidence="2">
    <location>
        <begin position="26"/>
        <end position="71"/>
    </location>
</feature>
<feature type="signal peptide" evidence="1">
    <location>
        <begin position="1"/>
        <end position="16"/>
    </location>
</feature>
<proteinExistence type="predicted"/>